<protein>
    <submittedName>
        <fullName evidence="1">Transcription factor RcaD</fullName>
    </submittedName>
</protein>
<dbReference type="Proteomes" id="UP000186391">
    <property type="component" value="Unassembled WGS sequence"/>
</dbReference>
<comment type="caution">
    <text evidence="1">The sequence shown here is derived from an EMBL/GenBank/DDBJ whole genome shotgun (WGS) entry which is preliminary data.</text>
</comment>
<dbReference type="InterPro" id="IPR036390">
    <property type="entry name" value="WH_DNA-bd_sf"/>
</dbReference>
<proteinExistence type="predicted"/>
<accession>A0A1U7GYT1</accession>
<organism evidence="1 2">
    <name type="scientific">Fischerella major NIES-592</name>
    <dbReference type="NCBI Taxonomy" id="210994"/>
    <lineage>
        <taxon>Bacteria</taxon>
        <taxon>Bacillati</taxon>
        <taxon>Cyanobacteriota</taxon>
        <taxon>Cyanophyceae</taxon>
        <taxon>Nostocales</taxon>
        <taxon>Hapalosiphonaceae</taxon>
        <taxon>Fischerella</taxon>
    </lineage>
</organism>
<gene>
    <name evidence="1" type="ORF">NIES592_13520</name>
</gene>
<reference evidence="1 2" key="1">
    <citation type="submission" date="2016-11" db="EMBL/GenBank/DDBJ databases">
        <title>Draft Genome Sequences of Nine Cyanobacterial Strains from Diverse Habitats.</title>
        <authorList>
            <person name="Zhu T."/>
            <person name="Hou S."/>
            <person name="Lu X."/>
            <person name="Hess W.R."/>
        </authorList>
    </citation>
    <scope>NUCLEOTIDE SEQUENCE [LARGE SCALE GENOMIC DNA]</scope>
    <source>
        <strain evidence="1 2">NIES-592</strain>
    </source>
</reference>
<name>A0A1U7GYT1_9CYAN</name>
<evidence type="ECO:0000313" key="1">
    <source>
        <dbReference type="EMBL" id="OKH13630.1"/>
    </source>
</evidence>
<sequence>METKELKFLLKLLGCSNYRASLSGSVFKSFKGKDKICRNLGDRNLVDFSREIATVNILSPGQALLKLDPAELPITDKERKVLEKLSKTSGKITPSKITSLKAAERDTILKTLSDRGLIEVELKIKRTKAEVWLTERGIEFLRDDYSPKGAATIRLDLLNNYVRFLRKTLRVKPEQISTSAVHSAESDVETIINITDEEILQTIQKLDKELGTDNYLPIFHLRQKLQPPLSRDELDKALYRLQRNDQIEFSTLLDPKPYTPEQVDAGIQQNVGGSLFFISVN</sequence>
<dbReference type="RefSeq" id="WP_073556008.1">
    <property type="nucleotide sequence ID" value="NZ_MRCA01000006.1"/>
</dbReference>
<keyword evidence="2" id="KW-1185">Reference proteome</keyword>
<evidence type="ECO:0000313" key="2">
    <source>
        <dbReference type="Proteomes" id="UP000186391"/>
    </source>
</evidence>
<dbReference type="OrthoDB" id="423570at2"/>
<dbReference type="EMBL" id="MRCA01000006">
    <property type="protein sequence ID" value="OKH13630.1"/>
    <property type="molecule type" value="Genomic_DNA"/>
</dbReference>
<dbReference type="AlphaFoldDB" id="A0A1U7GYT1"/>
<dbReference type="SUPFAM" id="SSF46785">
    <property type="entry name" value="Winged helix' DNA-binding domain"/>
    <property type="match status" value="1"/>
</dbReference>